<reference evidence="2" key="1">
    <citation type="journal article" date="2016" name="Nat. Commun.">
        <title>The Gonium pectorale genome demonstrates co-option of cell cycle regulation during the evolution of multicellularity.</title>
        <authorList>
            <person name="Hanschen E.R."/>
            <person name="Marriage T.N."/>
            <person name="Ferris P.J."/>
            <person name="Hamaji T."/>
            <person name="Toyoda A."/>
            <person name="Fujiyama A."/>
            <person name="Neme R."/>
            <person name="Noguchi H."/>
            <person name="Minakuchi Y."/>
            <person name="Suzuki M."/>
            <person name="Kawai-Toyooka H."/>
            <person name="Smith D.R."/>
            <person name="Sparks H."/>
            <person name="Anderson J."/>
            <person name="Bakaric R."/>
            <person name="Luria V."/>
            <person name="Karger A."/>
            <person name="Kirschner M.W."/>
            <person name="Durand P.M."/>
            <person name="Michod R.E."/>
            <person name="Nozaki H."/>
            <person name="Olson B.J."/>
        </authorList>
    </citation>
    <scope>NUCLEOTIDE SEQUENCE [LARGE SCALE GENOMIC DNA]</scope>
    <source>
        <strain evidence="2">NIES-2863</strain>
    </source>
</reference>
<organism evidence="1 2">
    <name type="scientific">Gonium pectorale</name>
    <name type="common">Green alga</name>
    <dbReference type="NCBI Taxonomy" id="33097"/>
    <lineage>
        <taxon>Eukaryota</taxon>
        <taxon>Viridiplantae</taxon>
        <taxon>Chlorophyta</taxon>
        <taxon>core chlorophytes</taxon>
        <taxon>Chlorophyceae</taxon>
        <taxon>CS clade</taxon>
        <taxon>Chlamydomonadales</taxon>
        <taxon>Volvocaceae</taxon>
        <taxon>Gonium</taxon>
    </lineage>
</organism>
<comment type="caution">
    <text evidence="1">The sequence shown here is derived from an EMBL/GenBank/DDBJ whole genome shotgun (WGS) entry which is preliminary data.</text>
</comment>
<dbReference type="EMBL" id="LSYV01000130">
    <property type="protein sequence ID" value="KXZ42608.1"/>
    <property type="molecule type" value="Genomic_DNA"/>
</dbReference>
<protein>
    <submittedName>
        <fullName evidence="1">Uncharacterized protein</fullName>
    </submittedName>
</protein>
<name>A0A150FYD4_GONPE</name>
<gene>
    <name evidence="1" type="ORF">GPECTOR_130g569</name>
</gene>
<proteinExistence type="predicted"/>
<accession>A0A150FYD4</accession>
<sequence>MPAGTADRSDVETGVYYVKQAMNSAVNEQLSWLPKSRDGEGYLRVKDFKPEEQRGHATKDRYPRAPLCAEDEENAELLSAAETLATGALVEGMFAVGTSYPLLLHHRLNIHLAAKPEAYPIPGSANIRNMSAVDIRQSIHKHALSHVSRNLETTAKKSGKDIHLVARKLEAAAKDVAAWEEGKKPTLIEVDKVLRAMCDSA</sequence>
<dbReference type="Proteomes" id="UP000075714">
    <property type="component" value="Unassembled WGS sequence"/>
</dbReference>
<evidence type="ECO:0000313" key="1">
    <source>
        <dbReference type="EMBL" id="KXZ42608.1"/>
    </source>
</evidence>
<dbReference type="AlphaFoldDB" id="A0A150FYD4"/>
<evidence type="ECO:0000313" key="2">
    <source>
        <dbReference type="Proteomes" id="UP000075714"/>
    </source>
</evidence>
<keyword evidence="2" id="KW-1185">Reference proteome</keyword>